<dbReference type="PANTHER" id="PTHR46401:SF2">
    <property type="entry name" value="GLYCOSYLTRANSFERASE WBBK-RELATED"/>
    <property type="match status" value="1"/>
</dbReference>
<dbReference type="InterPro" id="IPR022623">
    <property type="entry name" value="Glyco_trans_4"/>
</dbReference>
<dbReference type="Gene3D" id="3.40.50.2000">
    <property type="entry name" value="Glycogen Phosphorylase B"/>
    <property type="match status" value="1"/>
</dbReference>
<evidence type="ECO:0000313" key="7">
    <source>
        <dbReference type="Proteomes" id="UP000324176"/>
    </source>
</evidence>
<keyword evidence="6" id="KW-1185">Reference proteome</keyword>
<dbReference type="GO" id="GO:0009103">
    <property type="term" value="P:lipopolysaccharide biosynthetic process"/>
    <property type="evidence" value="ECO:0007669"/>
    <property type="project" value="TreeGrafter"/>
</dbReference>
<dbReference type="CDD" id="cd03818">
    <property type="entry name" value="GT4_ExpC-like"/>
    <property type="match status" value="1"/>
</dbReference>
<dbReference type="Pfam" id="PF12000">
    <property type="entry name" value="Glyco_trans_4_3"/>
    <property type="match status" value="1"/>
</dbReference>
<name>A0A0F7K9S3_9PROT</name>
<keyword evidence="1 4" id="KW-0808">Transferase</keyword>
<dbReference type="SUPFAM" id="SSF53756">
    <property type="entry name" value="UDP-Glycosyltransferase/glycogen phosphorylase"/>
    <property type="match status" value="1"/>
</dbReference>
<dbReference type="EMBL" id="CP011451">
    <property type="protein sequence ID" value="AKH37025.1"/>
    <property type="molecule type" value="Genomic_DNA"/>
</dbReference>
<reference evidence="4 6" key="2">
    <citation type="journal article" date="2016" name="Genome Announc.">
        <title>Genome Sequence of Nitrosomonas communis Strain Nm2, a Mesophilic Ammonia-Oxidizing Bacterium Isolated from Mediterranean Soil.</title>
        <authorList>
            <person name="Kozlowski J.A."/>
            <person name="Kits K.D."/>
            <person name="Stein L.Y."/>
        </authorList>
    </citation>
    <scope>NUCLEOTIDE SEQUENCE [LARGE SCALE GENOMIC DNA]</scope>
    <source>
        <strain evidence="4 6">Nm2</strain>
    </source>
</reference>
<dbReference type="EMBL" id="VNHT01000003">
    <property type="protein sequence ID" value="TYP93250.1"/>
    <property type="molecule type" value="Genomic_DNA"/>
</dbReference>
<feature type="domain" description="Glycosyl transferase family 1" evidence="2">
    <location>
        <begin position="213"/>
        <end position="384"/>
    </location>
</feature>
<reference evidence="6" key="1">
    <citation type="submission" date="2015-05" db="EMBL/GenBank/DDBJ databases">
        <title>Draft genome of Nitrosomonas communis strain Nm2.</title>
        <authorList>
            <person name="Kozlowski J.A."/>
            <person name="Kits K.D."/>
            <person name="Stein L.Y."/>
        </authorList>
    </citation>
    <scope>NUCLEOTIDE SEQUENCE [LARGE SCALE GENOMIC DNA]</scope>
    <source>
        <strain evidence="6">Nm2</strain>
    </source>
</reference>
<dbReference type="RefSeq" id="WP_046849120.1">
    <property type="nucleotide sequence ID" value="NZ_CP011451.1"/>
</dbReference>
<accession>A0A0F7K9S3</accession>
<evidence type="ECO:0000256" key="1">
    <source>
        <dbReference type="ARBA" id="ARBA00022679"/>
    </source>
</evidence>
<dbReference type="PATRIC" id="fig|44574.3.peg.739"/>
<evidence type="ECO:0000313" key="4">
    <source>
        <dbReference type="EMBL" id="AKH37025.1"/>
    </source>
</evidence>
<feature type="domain" description="Glycosyl transferase family 4" evidence="3">
    <location>
        <begin position="41"/>
        <end position="195"/>
    </location>
</feature>
<sequence>MEILFVHPNFPGQFRRFAAALAREPDMQIHAVGDAKWMEDTAPLPELPVMAYPTPEVAGTSTHAYARNFESAVRRGQQIVQTLLTHKRQGLEPDLIIAHPGWGDAFYLKDIFPGARVIGLFEYYYRARGADVGFDPEYPMNFDDLFRVHSLNATQLLALESCDGGYCPTAWQRSCFPAHYQERLSVIHDGIDTDTVAPDANATITLPDGSTHRAGEEILTYVSRSLEPYRGFHIFMRALPRILETRPNCQVIIVGSDDVSYGKQPPIGQTYRQRYLGEIANRIDPSRLHFTGRLPYQDYLKVLQISRAHVYLTYPFILSWSMLEAMSSGCLMIASATPPVQEVINNGENGLLFQFNEPVTLANYAIKALANPEQYQELRNQARQTVVARYDFNTICYPAFKQLIKQFEW</sequence>
<evidence type="ECO:0000259" key="2">
    <source>
        <dbReference type="Pfam" id="PF00534"/>
    </source>
</evidence>
<dbReference type="OrthoDB" id="5416057at2"/>
<dbReference type="AlphaFoldDB" id="A0A0F7K9S3"/>
<dbReference type="Proteomes" id="UP000324176">
    <property type="component" value="Unassembled WGS sequence"/>
</dbReference>
<dbReference type="Pfam" id="PF00534">
    <property type="entry name" value="Glycos_transf_1"/>
    <property type="match status" value="1"/>
</dbReference>
<dbReference type="GO" id="GO:0016757">
    <property type="term" value="F:glycosyltransferase activity"/>
    <property type="evidence" value="ECO:0007669"/>
    <property type="project" value="InterPro"/>
</dbReference>
<reference evidence="5 7" key="3">
    <citation type="submission" date="2019-07" db="EMBL/GenBank/DDBJ databases">
        <title>Active sludge and wastewater microbial communities from Klosterneuburg, Austria.</title>
        <authorList>
            <person name="Wagner M."/>
        </authorList>
    </citation>
    <scope>NUCLEOTIDE SEQUENCE [LARGE SCALE GENOMIC DNA]</scope>
    <source>
        <strain evidence="5 7">Nm2</strain>
    </source>
</reference>
<evidence type="ECO:0000259" key="3">
    <source>
        <dbReference type="Pfam" id="PF12000"/>
    </source>
</evidence>
<dbReference type="InterPro" id="IPR001296">
    <property type="entry name" value="Glyco_trans_1"/>
</dbReference>
<gene>
    <name evidence="4" type="ORF">AAW31_03110</name>
    <name evidence="5" type="ORF">BCL69_100360</name>
</gene>
<organism evidence="4 6">
    <name type="scientific">Nitrosomonas communis</name>
    <dbReference type="NCBI Taxonomy" id="44574"/>
    <lineage>
        <taxon>Bacteria</taxon>
        <taxon>Pseudomonadati</taxon>
        <taxon>Pseudomonadota</taxon>
        <taxon>Betaproteobacteria</taxon>
        <taxon>Nitrosomonadales</taxon>
        <taxon>Nitrosomonadaceae</taxon>
        <taxon>Nitrosomonas</taxon>
    </lineage>
</organism>
<dbReference type="PANTHER" id="PTHR46401">
    <property type="entry name" value="GLYCOSYLTRANSFERASE WBBK-RELATED"/>
    <property type="match status" value="1"/>
</dbReference>
<dbReference type="KEGG" id="nco:AAW31_03110"/>
<dbReference type="Proteomes" id="UP000034156">
    <property type="component" value="Chromosome"/>
</dbReference>
<evidence type="ECO:0000313" key="6">
    <source>
        <dbReference type="Proteomes" id="UP000034156"/>
    </source>
</evidence>
<proteinExistence type="predicted"/>
<protein>
    <submittedName>
        <fullName evidence="4">Glycosyl transferase family 1</fullName>
    </submittedName>
    <submittedName>
        <fullName evidence="5">Glycosyltransferase involved in cell wall biosynthesis</fullName>
    </submittedName>
</protein>
<evidence type="ECO:0000313" key="5">
    <source>
        <dbReference type="EMBL" id="TYP93250.1"/>
    </source>
</evidence>